<dbReference type="Pfam" id="PF00069">
    <property type="entry name" value="Pkinase"/>
    <property type="match status" value="1"/>
</dbReference>
<reference evidence="2 3" key="1">
    <citation type="submission" date="2016-11" db="EMBL/GenBank/DDBJ databases">
        <title>The macronuclear genome of Stentor coeruleus: a giant cell with tiny introns.</title>
        <authorList>
            <person name="Slabodnick M."/>
            <person name="Ruby J.G."/>
            <person name="Reiff S.B."/>
            <person name="Swart E.C."/>
            <person name="Gosai S."/>
            <person name="Prabakaran S."/>
            <person name="Witkowska E."/>
            <person name="Larue G.E."/>
            <person name="Fisher S."/>
            <person name="Freeman R.M."/>
            <person name="Gunawardena J."/>
            <person name="Chu W."/>
            <person name="Stover N.A."/>
            <person name="Gregory B.D."/>
            <person name="Nowacki M."/>
            <person name="Derisi J."/>
            <person name="Roy S.W."/>
            <person name="Marshall W.F."/>
            <person name="Sood P."/>
        </authorList>
    </citation>
    <scope>NUCLEOTIDE SEQUENCE [LARGE SCALE GENOMIC DNA]</scope>
    <source>
        <strain evidence="2">WM001</strain>
    </source>
</reference>
<dbReference type="PANTHER" id="PTHR24362">
    <property type="entry name" value="SERINE/THREONINE-PROTEIN KINASE NEK"/>
    <property type="match status" value="1"/>
</dbReference>
<dbReference type="InterPro" id="IPR011009">
    <property type="entry name" value="Kinase-like_dom_sf"/>
</dbReference>
<protein>
    <recommendedName>
        <fullName evidence="1">Protein kinase domain-containing protein</fullName>
    </recommendedName>
</protein>
<dbReference type="Gene3D" id="1.10.510.10">
    <property type="entry name" value="Transferase(Phosphotransferase) domain 1"/>
    <property type="match status" value="1"/>
</dbReference>
<dbReference type="PROSITE" id="PS00108">
    <property type="entry name" value="PROTEIN_KINASE_ST"/>
    <property type="match status" value="1"/>
</dbReference>
<dbReference type="AlphaFoldDB" id="A0A1R2ANR5"/>
<proteinExistence type="predicted"/>
<dbReference type="GO" id="GO:0005524">
    <property type="term" value="F:ATP binding"/>
    <property type="evidence" value="ECO:0007669"/>
    <property type="project" value="InterPro"/>
</dbReference>
<sequence>MSSIDLFDLISSKSGFLTEKVKQIYNDLSRSLPNMTLEELKQKESLAISLESKNYIYSCYLYKLDKMQDSSWDLLKNYIDKFVFLIKNAPNFRDKIGKVLDYVLIRTIDSIEDCPNLLSICEKITEINKFYMLEVSLNSVSIKAYQIIMNEYIPFNESYDTCINSLSNLEKLLEFKLNISNIGYSIIGKALTFLSKQKGYFGDDPITEVDIKKEKAIIRILRKLSSLLEIDNPSYEKINSMYPENLENNSNLRFTNSESIRQKCREIISYEEIKKNSEHGRNYKNFKDAGISLIMYDGIYNEKNVFLKVYYENEEGKGNFDKAEKEIKYYKIFSQFRNQYSFIEYYGTCFYKDHNQVQNIFLVMQNVKNSLQDYLENRKAPIEEEKLKSMYEELVNSFKFMHEQGIYHLDIKPNNIMIDDNEKLYIIDFDVSVQDQIANTCPETINKRQGTMGYAHPNIQIMLNAMDATLLDYHKSDADIFSLGMTFLHMAILSEFRYNLNLDENKNLLNAAIEKVRYNWAKDLIATMLKSRNKGDIRWGDVENKLFGNKTVAYNP</sequence>
<dbReference type="CDD" id="cd00180">
    <property type="entry name" value="PKc"/>
    <property type="match status" value="1"/>
</dbReference>
<dbReference type="GO" id="GO:0004672">
    <property type="term" value="F:protein kinase activity"/>
    <property type="evidence" value="ECO:0007669"/>
    <property type="project" value="InterPro"/>
</dbReference>
<name>A0A1R2ANR5_9CILI</name>
<dbReference type="SUPFAM" id="SSF56112">
    <property type="entry name" value="Protein kinase-like (PK-like)"/>
    <property type="match status" value="1"/>
</dbReference>
<evidence type="ECO:0000259" key="1">
    <source>
        <dbReference type="PROSITE" id="PS50011"/>
    </source>
</evidence>
<organism evidence="2 3">
    <name type="scientific">Stentor coeruleus</name>
    <dbReference type="NCBI Taxonomy" id="5963"/>
    <lineage>
        <taxon>Eukaryota</taxon>
        <taxon>Sar</taxon>
        <taxon>Alveolata</taxon>
        <taxon>Ciliophora</taxon>
        <taxon>Postciliodesmatophora</taxon>
        <taxon>Heterotrichea</taxon>
        <taxon>Heterotrichida</taxon>
        <taxon>Stentoridae</taxon>
        <taxon>Stentor</taxon>
    </lineage>
</organism>
<dbReference type="OrthoDB" id="290533at2759"/>
<evidence type="ECO:0000313" key="2">
    <source>
        <dbReference type="EMBL" id="OMJ66129.1"/>
    </source>
</evidence>
<dbReference type="InterPro" id="IPR008271">
    <property type="entry name" value="Ser/Thr_kinase_AS"/>
</dbReference>
<feature type="domain" description="Protein kinase" evidence="1">
    <location>
        <begin position="268"/>
        <end position="556"/>
    </location>
</feature>
<evidence type="ECO:0000313" key="3">
    <source>
        <dbReference type="Proteomes" id="UP000187209"/>
    </source>
</evidence>
<dbReference type="EMBL" id="MPUH01001812">
    <property type="protein sequence ID" value="OMJ66129.1"/>
    <property type="molecule type" value="Genomic_DNA"/>
</dbReference>
<keyword evidence="3" id="KW-1185">Reference proteome</keyword>
<gene>
    <name evidence="2" type="ORF">SteCoe_37142</name>
</gene>
<dbReference type="Proteomes" id="UP000187209">
    <property type="component" value="Unassembled WGS sequence"/>
</dbReference>
<accession>A0A1R2ANR5</accession>
<comment type="caution">
    <text evidence="2">The sequence shown here is derived from an EMBL/GenBank/DDBJ whole genome shotgun (WGS) entry which is preliminary data.</text>
</comment>
<dbReference type="SMART" id="SM00220">
    <property type="entry name" value="S_TKc"/>
    <property type="match status" value="1"/>
</dbReference>
<dbReference type="PROSITE" id="PS50011">
    <property type="entry name" value="PROTEIN_KINASE_DOM"/>
    <property type="match status" value="1"/>
</dbReference>
<dbReference type="InterPro" id="IPR000719">
    <property type="entry name" value="Prot_kinase_dom"/>
</dbReference>
<dbReference type="PANTHER" id="PTHR24362:SF309">
    <property type="entry name" value="PROTEIN KINASE DOMAIN-CONTAINING PROTEIN"/>
    <property type="match status" value="1"/>
</dbReference>